<evidence type="ECO:0000313" key="1">
    <source>
        <dbReference type="EMBL" id="KAL2057371.1"/>
    </source>
</evidence>
<dbReference type="InterPro" id="IPR011333">
    <property type="entry name" value="SKP1/BTB/POZ_sf"/>
</dbReference>
<sequence length="184" mass="20437">MTTEAAGGIIELKEDNVRAVEAMLYFVYIFGYDGSGNGQECISPMIFNAEVYSIADKYGILALKVRATEKFDKAVRTCWDMDDVAHAITEVYSSTPSTDRGLRDTAVEVAHEHISPLLEKDDFRGVLEEAVGFTADVTQVFAQSESSSLRTYHCPRCGNHWEALLPCCGYVLLYSLSQRAFRLG</sequence>
<evidence type="ECO:0000313" key="2">
    <source>
        <dbReference type="Proteomes" id="UP001590951"/>
    </source>
</evidence>
<dbReference type="Gene3D" id="3.30.710.10">
    <property type="entry name" value="Potassium Channel Kv1.1, Chain A"/>
    <property type="match status" value="1"/>
</dbReference>
<proteinExistence type="predicted"/>
<dbReference type="Proteomes" id="UP001590951">
    <property type="component" value="Unassembled WGS sequence"/>
</dbReference>
<gene>
    <name evidence="1" type="ORF">ABVK25_002424</name>
</gene>
<evidence type="ECO:0008006" key="3">
    <source>
        <dbReference type="Google" id="ProtNLM"/>
    </source>
</evidence>
<comment type="caution">
    <text evidence="1">The sequence shown here is derived from an EMBL/GenBank/DDBJ whole genome shotgun (WGS) entry which is preliminary data.</text>
</comment>
<reference evidence="1 2" key="1">
    <citation type="submission" date="2024-09" db="EMBL/GenBank/DDBJ databases">
        <title>Rethinking Asexuality: The Enigmatic Case of Functional Sexual Genes in Lepraria (Stereocaulaceae).</title>
        <authorList>
            <person name="Doellman M."/>
            <person name="Sun Y."/>
            <person name="Barcenas-Pena A."/>
            <person name="Lumbsch H.T."/>
            <person name="Grewe F."/>
        </authorList>
    </citation>
    <scope>NUCLEOTIDE SEQUENCE [LARGE SCALE GENOMIC DNA]</scope>
    <source>
        <strain evidence="1 2">Grewe 0041</strain>
    </source>
</reference>
<dbReference type="PANTHER" id="PTHR47843:SF5">
    <property type="entry name" value="BTB_POZ DOMAIN PROTEIN"/>
    <property type="match status" value="1"/>
</dbReference>
<organism evidence="1 2">
    <name type="scientific">Lepraria finkii</name>
    <dbReference type="NCBI Taxonomy" id="1340010"/>
    <lineage>
        <taxon>Eukaryota</taxon>
        <taxon>Fungi</taxon>
        <taxon>Dikarya</taxon>
        <taxon>Ascomycota</taxon>
        <taxon>Pezizomycotina</taxon>
        <taxon>Lecanoromycetes</taxon>
        <taxon>OSLEUM clade</taxon>
        <taxon>Lecanoromycetidae</taxon>
        <taxon>Lecanorales</taxon>
        <taxon>Lecanorineae</taxon>
        <taxon>Stereocaulaceae</taxon>
        <taxon>Lepraria</taxon>
    </lineage>
</organism>
<dbReference type="PANTHER" id="PTHR47843">
    <property type="entry name" value="BTB DOMAIN-CONTAINING PROTEIN-RELATED"/>
    <property type="match status" value="1"/>
</dbReference>
<protein>
    <recommendedName>
        <fullName evidence="3">BTB domain-containing protein</fullName>
    </recommendedName>
</protein>
<keyword evidence="2" id="KW-1185">Reference proteome</keyword>
<name>A0ABR4BHR1_9LECA</name>
<accession>A0ABR4BHR1</accession>
<dbReference type="EMBL" id="JBHFEH010000005">
    <property type="protein sequence ID" value="KAL2057371.1"/>
    <property type="molecule type" value="Genomic_DNA"/>
</dbReference>